<organism evidence="3 4">
    <name type="scientific">Marasmius crinis-equi</name>
    <dbReference type="NCBI Taxonomy" id="585013"/>
    <lineage>
        <taxon>Eukaryota</taxon>
        <taxon>Fungi</taxon>
        <taxon>Dikarya</taxon>
        <taxon>Basidiomycota</taxon>
        <taxon>Agaricomycotina</taxon>
        <taxon>Agaricomycetes</taxon>
        <taxon>Agaricomycetidae</taxon>
        <taxon>Agaricales</taxon>
        <taxon>Marasmiineae</taxon>
        <taxon>Marasmiaceae</taxon>
        <taxon>Marasmius</taxon>
    </lineage>
</organism>
<dbReference type="Gene3D" id="3.80.10.10">
    <property type="entry name" value="Ribonuclease Inhibitor"/>
    <property type="match status" value="1"/>
</dbReference>
<evidence type="ECO:0000313" key="4">
    <source>
        <dbReference type="Proteomes" id="UP001465976"/>
    </source>
</evidence>
<reference evidence="3 4" key="1">
    <citation type="submission" date="2024-02" db="EMBL/GenBank/DDBJ databases">
        <title>A draft genome for the cacao thread blight pathogen Marasmius crinis-equi.</title>
        <authorList>
            <person name="Cohen S.P."/>
            <person name="Baruah I.K."/>
            <person name="Amoako-Attah I."/>
            <person name="Bukari Y."/>
            <person name="Meinhardt L.W."/>
            <person name="Bailey B.A."/>
        </authorList>
    </citation>
    <scope>NUCLEOTIDE SEQUENCE [LARGE SCALE GENOMIC DNA]</scope>
    <source>
        <strain evidence="3 4">GH-76</strain>
    </source>
</reference>
<proteinExistence type="predicted"/>
<dbReference type="Proteomes" id="UP001465976">
    <property type="component" value="Unassembled WGS sequence"/>
</dbReference>
<feature type="region of interest" description="Disordered" evidence="2">
    <location>
        <begin position="1"/>
        <end position="25"/>
    </location>
</feature>
<evidence type="ECO:0000256" key="1">
    <source>
        <dbReference type="SAM" id="Coils"/>
    </source>
</evidence>
<accession>A0ABR3FGK1</accession>
<gene>
    <name evidence="3" type="ORF">V5O48_007688</name>
</gene>
<keyword evidence="4" id="KW-1185">Reference proteome</keyword>
<feature type="coiled-coil region" evidence="1">
    <location>
        <begin position="37"/>
        <end position="71"/>
    </location>
</feature>
<protein>
    <recommendedName>
        <fullName evidence="5">F-box domain-containing protein</fullName>
    </recommendedName>
</protein>
<keyword evidence="1" id="KW-0175">Coiled coil</keyword>
<sequence>MAEHQDDLNTTRTVGPRFRHNDYIPSDTERPQLMEILRGDMEEVRKCDEEIAELEERLRVLQIRKQMLEDDVGTCRSALSGHRRIPIELWEAIFSLACHPYAFRIDCDADLPGNDSNLVVETPALALSQVCSRWRKIMRGSPSLWCSVSVLITDLPFDTSKALRTHFTNARDCLLEIRVVRLEYRPSTQRESELSTWRMLSQHLPLCRRLSLKLLSQADLLVHEGISFPHLAFLREEVSPDTREYEFWRDIKHRAPLLTSVALWDVHSLLPFSQLRSLDLRTLPHPDLRIAHRALCACTSLEELTLRGLDDDGWPPTFLNPIQFPESLRNLCIYDDEYPIMPDNQVLATFLHMATIPSLISFELQCDDWPPLLSLLAERSPLIERVILTIRSPSSMTSTSHPLFAFLQALSSLKYVEVHTGISDSFSSLPDDNGDHPPVRLGDAFLRGVLSGLELEHSFPKLEFLSLRLSDLTLDSDVVESVLEAVLTRHLMPSVTVLKEFRLFRDSALVRDAIEDPGAKFVLAPALADRIRQFGRDPGIRVVIEDATFDSPSVRG</sequence>
<dbReference type="InterPro" id="IPR032675">
    <property type="entry name" value="LRR_dom_sf"/>
</dbReference>
<name>A0ABR3FGK1_9AGAR</name>
<evidence type="ECO:0008006" key="5">
    <source>
        <dbReference type="Google" id="ProtNLM"/>
    </source>
</evidence>
<dbReference type="EMBL" id="JBAHYK010000414">
    <property type="protein sequence ID" value="KAL0574259.1"/>
    <property type="molecule type" value="Genomic_DNA"/>
</dbReference>
<comment type="caution">
    <text evidence="3">The sequence shown here is derived from an EMBL/GenBank/DDBJ whole genome shotgun (WGS) entry which is preliminary data.</text>
</comment>
<evidence type="ECO:0000256" key="2">
    <source>
        <dbReference type="SAM" id="MobiDB-lite"/>
    </source>
</evidence>
<evidence type="ECO:0000313" key="3">
    <source>
        <dbReference type="EMBL" id="KAL0574259.1"/>
    </source>
</evidence>